<accession>A0ABP9D0E6</accession>
<evidence type="ECO:0000256" key="1">
    <source>
        <dbReference type="SAM" id="SignalP"/>
    </source>
</evidence>
<evidence type="ECO:0000313" key="3">
    <source>
        <dbReference type="Proteomes" id="UP001500298"/>
    </source>
</evidence>
<dbReference type="Proteomes" id="UP001500298">
    <property type="component" value="Unassembled WGS sequence"/>
</dbReference>
<reference evidence="3" key="1">
    <citation type="journal article" date="2019" name="Int. J. Syst. Evol. Microbiol.">
        <title>The Global Catalogue of Microorganisms (GCM) 10K type strain sequencing project: providing services to taxonomists for standard genome sequencing and annotation.</title>
        <authorList>
            <consortium name="The Broad Institute Genomics Platform"/>
            <consortium name="The Broad Institute Genome Sequencing Center for Infectious Disease"/>
            <person name="Wu L."/>
            <person name="Ma J."/>
        </authorList>
    </citation>
    <scope>NUCLEOTIDE SEQUENCE [LARGE SCALE GENOMIC DNA]</scope>
    <source>
        <strain evidence="3">JCM 18326</strain>
    </source>
</reference>
<evidence type="ECO:0000313" key="2">
    <source>
        <dbReference type="EMBL" id="GAA4823124.1"/>
    </source>
</evidence>
<keyword evidence="3" id="KW-1185">Reference proteome</keyword>
<gene>
    <name evidence="2" type="ORF">GCM10023331_04460</name>
</gene>
<protein>
    <submittedName>
        <fullName evidence="2">Uncharacterized protein</fullName>
    </submittedName>
</protein>
<feature type="chain" id="PRO_5045670550" evidence="1">
    <location>
        <begin position="20"/>
        <end position="231"/>
    </location>
</feature>
<keyword evidence="1" id="KW-0732">Signal</keyword>
<dbReference type="RefSeq" id="WP_345368838.1">
    <property type="nucleotide sequence ID" value="NZ_BAABJX010000009.1"/>
</dbReference>
<sequence>MKRYIITLLALLSTRITLAQEKWQVVDYGDFTVELPVESKNEALSSPDSYASKIIVDSTVFFFDYGYYSPKMTLSVKEYIEEKEWVIPDFLFLYFDEDNPLLLKVDSLSKYVYKAHFDITPWIENDSSYYKKHPETFEGKCEIDSNILSVEIIIPDIIQKTEFYVTEADSTFKRIFIPHKGEGRKSGTYMIDFSSCTGYRWCSKQLSFWAEKRGDLSDKDMLKIYQSLKLK</sequence>
<dbReference type="EMBL" id="BAABJX010000009">
    <property type="protein sequence ID" value="GAA4823124.1"/>
    <property type="molecule type" value="Genomic_DNA"/>
</dbReference>
<feature type="signal peptide" evidence="1">
    <location>
        <begin position="1"/>
        <end position="19"/>
    </location>
</feature>
<organism evidence="2 3">
    <name type="scientific">Algivirga pacifica</name>
    <dbReference type="NCBI Taxonomy" id="1162670"/>
    <lineage>
        <taxon>Bacteria</taxon>
        <taxon>Pseudomonadati</taxon>
        <taxon>Bacteroidota</taxon>
        <taxon>Cytophagia</taxon>
        <taxon>Cytophagales</taxon>
        <taxon>Flammeovirgaceae</taxon>
        <taxon>Algivirga</taxon>
    </lineage>
</organism>
<proteinExistence type="predicted"/>
<comment type="caution">
    <text evidence="2">The sequence shown here is derived from an EMBL/GenBank/DDBJ whole genome shotgun (WGS) entry which is preliminary data.</text>
</comment>
<name>A0ABP9D0E6_9BACT</name>